<reference evidence="3" key="1">
    <citation type="journal article" date="2019" name="Int. J. Syst. Evol. Microbiol.">
        <title>The Global Catalogue of Microorganisms (GCM) 10K type strain sequencing project: providing services to taxonomists for standard genome sequencing and annotation.</title>
        <authorList>
            <consortium name="The Broad Institute Genomics Platform"/>
            <consortium name="The Broad Institute Genome Sequencing Center for Infectious Disease"/>
            <person name="Wu L."/>
            <person name="Ma J."/>
        </authorList>
    </citation>
    <scope>NUCLEOTIDE SEQUENCE [LARGE SCALE GENOMIC DNA]</scope>
    <source>
        <strain evidence="3">KCTC 52640</strain>
    </source>
</reference>
<organism evidence="2 3">
    <name type="scientific">Salinisphaera aquimarina</name>
    <dbReference type="NCBI Taxonomy" id="2094031"/>
    <lineage>
        <taxon>Bacteria</taxon>
        <taxon>Pseudomonadati</taxon>
        <taxon>Pseudomonadota</taxon>
        <taxon>Gammaproteobacteria</taxon>
        <taxon>Salinisphaerales</taxon>
        <taxon>Salinisphaeraceae</taxon>
        <taxon>Salinisphaera</taxon>
    </lineage>
</organism>
<proteinExistence type="predicted"/>
<evidence type="ECO:0000256" key="1">
    <source>
        <dbReference type="SAM" id="MobiDB-lite"/>
    </source>
</evidence>
<sequence>MTKNMTGWETLESDDTRGFQTLGREVENGWEIEVRFDNEEAPKRPAADRMPKTREEAITTGQELAKMG</sequence>
<feature type="compositionally biased region" description="Basic and acidic residues" evidence="1">
    <location>
        <begin position="38"/>
        <end position="57"/>
    </location>
</feature>
<evidence type="ECO:0000313" key="2">
    <source>
        <dbReference type="EMBL" id="MFC3105160.1"/>
    </source>
</evidence>
<comment type="caution">
    <text evidence="2">The sequence shown here is derived from an EMBL/GenBank/DDBJ whole genome shotgun (WGS) entry which is preliminary data.</text>
</comment>
<dbReference type="Proteomes" id="UP001595462">
    <property type="component" value="Unassembled WGS sequence"/>
</dbReference>
<evidence type="ECO:0000313" key="3">
    <source>
        <dbReference type="Proteomes" id="UP001595462"/>
    </source>
</evidence>
<keyword evidence="3" id="KW-1185">Reference proteome</keyword>
<feature type="region of interest" description="Disordered" evidence="1">
    <location>
        <begin position="38"/>
        <end position="68"/>
    </location>
</feature>
<gene>
    <name evidence="2" type="ORF">ACFOSU_14860</name>
</gene>
<name>A0ABV7ETP1_9GAMM</name>
<protein>
    <submittedName>
        <fullName evidence="2">Uncharacterized protein</fullName>
    </submittedName>
</protein>
<dbReference type="EMBL" id="JBHRSS010000007">
    <property type="protein sequence ID" value="MFC3105160.1"/>
    <property type="molecule type" value="Genomic_DNA"/>
</dbReference>
<accession>A0ABV7ETP1</accession>
<dbReference type="RefSeq" id="WP_380690720.1">
    <property type="nucleotide sequence ID" value="NZ_JBHRSS010000007.1"/>
</dbReference>